<feature type="chain" id="PRO_5012360578" description="DUF4773 domain-containing protein" evidence="1">
    <location>
        <begin position="27"/>
        <end position="229"/>
    </location>
</feature>
<comment type="caution">
    <text evidence="3">The sequence shown here is derived from an EMBL/GenBank/DDBJ whole genome shotgun (WGS) entry which is preliminary data.</text>
</comment>
<feature type="signal peptide" evidence="1">
    <location>
        <begin position="1"/>
        <end position="26"/>
    </location>
</feature>
<dbReference type="PANTHER" id="PTHR36299:SF2">
    <property type="entry name" value="DUF4773 DOMAIN-CONTAINING PROTEIN"/>
    <property type="match status" value="1"/>
</dbReference>
<evidence type="ECO:0000256" key="1">
    <source>
        <dbReference type="SAM" id="SignalP"/>
    </source>
</evidence>
<dbReference type="Proteomes" id="UP000225706">
    <property type="component" value="Unassembled WGS sequence"/>
</dbReference>
<evidence type="ECO:0000259" key="2">
    <source>
        <dbReference type="Pfam" id="PF15998"/>
    </source>
</evidence>
<dbReference type="OrthoDB" id="5952164at2759"/>
<accession>A0A2B4SX32</accession>
<feature type="domain" description="DUF4773" evidence="2">
    <location>
        <begin position="51"/>
        <end position="162"/>
    </location>
</feature>
<dbReference type="InterPro" id="IPR031941">
    <property type="entry name" value="DUF4773"/>
</dbReference>
<dbReference type="AlphaFoldDB" id="A0A2B4SX32"/>
<gene>
    <name evidence="3" type="ORF">AWC38_SpisGene713</name>
</gene>
<reference evidence="4" key="1">
    <citation type="journal article" date="2017" name="bioRxiv">
        <title>Comparative analysis of the genomes of Stylophora pistillata and Acropora digitifera provides evidence for extensive differences between species of corals.</title>
        <authorList>
            <person name="Voolstra C.R."/>
            <person name="Li Y."/>
            <person name="Liew Y.J."/>
            <person name="Baumgarten S."/>
            <person name="Zoccola D."/>
            <person name="Flot J.-F."/>
            <person name="Tambutte S."/>
            <person name="Allemand D."/>
            <person name="Aranda M."/>
        </authorList>
    </citation>
    <scope>NUCLEOTIDE SEQUENCE [LARGE SCALE GENOMIC DNA]</scope>
</reference>
<keyword evidence="1" id="KW-0732">Signal</keyword>
<protein>
    <recommendedName>
        <fullName evidence="2">DUF4773 domain-containing protein</fullName>
    </recommendedName>
</protein>
<dbReference type="Pfam" id="PF15998">
    <property type="entry name" value="DUF4773"/>
    <property type="match status" value="1"/>
</dbReference>
<name>A0A2B4SX32_STYPI</name>
<evidence type="ECO:0000313" key="4">
    <source>
        <dbReference type="Proteomes" id="UP000225706"/>
    </source>
</evidence>
<proteinExistence type="predicted"/>
<keyword evidence="4" id="KW-1185">Reference proteome</keyword>
<evidence type="ECO:0000313" key="3">
    <source>
        <dbReference type="EMBL" id="PFX34451.1"/>
    </source>
</evidence>
<dbReference type="PANTHER" id="PTHR36299">
    <property type="entry name" value="AGAP008005-PA"/>
    <property type="match status" value="1"/>
</dbReference>
<dbReference type="EMBL" id="LSMT01000004">
    <property type="protein sequence ID" value="PFX34451.1"/>
    <property type="molecule type" value="Genomic_DNA"/>
</dbReference>
<sequence>MQRNSSRFSVMMFVSLLLAFFLTGFSQSSIAVDVGQLKTVVQDPGVDDDACGCTKEPTTQCGCCQKFDFQQKEHSACMNMTYLAGEKALEFTGTLDDKVLLNETLSARNPPPFCEGVCPISCICLQYYNISYGDEGKWGGCLKIYADLLVPLFTLDFGCFDLPVQEHQDQWKASNKQGNSLLLFSSKKSKDQILKKTQQWFLKMLGKDTTKSLQKKKNPLDFLFNNRVD</sequence>
<organism evidence="3 4">
    <name type="scientific">Stylophora pistillata</name>
    <name type="common">Smooth cauliflower coral</name>
    <dbReference type="NCBI Taxonomy" id="50429"/>
    <lineage>
        <taxon>Eukaryota</taxon>
        <taxon>Metazoa</taxon>
        <taxon>Cnidaria</taxon>
        <taxon>Anthozoa</taxon>
        <taxon>Hexacorallia</taxon>
        <taxon>Scleractinia</taxon>
        <taxon>Astrocoeniina</taxon>
        <taxon>Pocilloporidae</taxon>
        <taxon>Stylophora</taxon>
    </lineage>
</organism>